<dbReference type="SUPFAM" id="SSF57903">
    <property type="entry name" value="FYVE/PHD zinc finger"/>
    <property type="match status" value="1"/>
</dbReference>
<dbReference type="CDD" id="cd19757">
    <property type="entry name" value="Bbox1"/>
    <property type="match status" value="1"/>
</dbReference>
<dbReference type="Gene3D" id="1.25.40.20">
    <property type="entry name" value="Ankyrin repeat-containing domain"/>
    <property type="match status" value="1"/>
</dbReference>
<name>A0AA40CI15_9PEZI</name>
<dbReference type="SUPFAM" id="SSF48403">
    <property type="entry name" value="Ankyrin repeat"/>
    <property type="match status" value="1"/>
</dbReference>
<proteinExistence type="predicted"/>
<protein>
    <recommendedName>
        <fullName evidence="3">Ankyrin</fullName>
    </recommendedName>
</protein>
<accession>A0AA40CI15</accession>
<comment type="caution">
    <text evidence="1">The sequence shown here is derived from an EMBL/GenBank/DDBJ whole genome shotgun (WGS) entry which is preliminary data.</text>
</comment>
<dbReference type="InterPro" id="IPR011011">
    <property type="entry name" value="Znf_FYVE_PHD"/>
</dbReference>
<dbReference type="Proteomes" id="UP001174936">
    <property type="component" value="Unassembled WGS sequence"/>
</dbReference>
<reference evidence="1" key="1">
    <citation type="submission" date="2023-06" db="EMBL/GenBank/DDBJ databases">
        <title>Genome-scale phylogeny and comparative genomics of the fungal order Sordariales.</title>
        <authorList>
            <consortium name="Lawrence Berkeley National Laboratory"/>
            <person name="Hensen N."/>
            <person name="Bonometti L."/>
            <person name="Westerberg I."/>
            <person name="Brannstrom I.O."/>
            <person name="Guillou S."/>
            <person name="Cros-Aarteil S."/>
            <person name="Calhoun S."/>
            <person name="Haridas S."/>
            <person name="Kuo A."/>
            <person name="Mondo S."/>
            <person name="Pangilinan J."/>
            <person name="Riley R."/>
            <person name="Labutti K."/>
            <person name="Andreopoulos B."/>
            <person name="Lipzen A."/>
            <person name="Chen C."/>
            <person name="Yanf M."/>
            <person name="Daum C."/>
            <person name="Ng V."/>
            <person name="Clum A."/>
            <person name="Steindorff A."/>
            <person name="Ohm R."/>
            <person name="Martin F."/>
            <person name="Silar P."/>
            <person name="Natvig D."/>
            <person name="Lalanne C."/>
            <person name="Gautier V."/>
            <person name="Ament-Velasquez S.L."/>
            <person name="Kruys A."/>
            <person name="Hutchinson M.I."/>
            <person name="Powell A.J."/>
            <person name="Barry K."/>
            <person name="Miller A.N."/>
            <person name="Grigoriev I.V."/>
            <person name="Debuchy R."/>
            <person name="Gladieux P."/>
            <person name="Thoren M.H."/>
            <person name="Johannesson H."/>
        </authorList>
    </citation>
    <scope>NUCLEOTIDE SEQUENCE</scope>
    <source>
        <strain evidence="1">SMH2532-1</strain>
    </source>
</reference>
<gene>
    <name evidence="1" type="ORF">B0T16DRAFT_423477</name>
</gene>
<evidence type="ECO:0008006" key="3">
    <source>
        <dbReference type="Google" id="ProtNLM"/>
    </source>
</evidence>
<dbReference type="InterPro" id="IPR036770">
    <property type="entry name" value="Ankyrin_rpt-contain_sf"/>
</dbReference>
<evidence type="ECO:0000313" key="1">
    <source>
        <dbReference type="EMBL" id="KAK0639606.1"/>
    </source>
</evidence>
<evidence type="ECO:0000313" key="2">
    <source>
        <dbReference type="Proteomes" id="UP001174936"/>
    </source>
</evidence>
<keyword evidence="2" id="KW-1185">Reference proteome</keyword>
<dbReference type="AlphaFoldDB" id="A0AA40CI15"/>
<dbReference type="EMBL" id="JAULSV010000007">
    <property type="protein sequence ID" value="KAK0639606.1"/>
    <property type="molecule type" value="Genomic_DNA"/>
</dbReference>
<sequence>MGRGVGADGLQRGCATPLFQAVYSGELALLDHLLKQGANATHVTTLPGRETPLYNAARFPRVAVRLLEAGGDPHAQNTNGLTIMQIAEPHVREKITTYLQEFSGYGNTTAHPQQPFQPPGGLVSRTISWIANPPEPFMSMEDYLPHYRADCINVLLESLRFYYREVPESVSDFRLLGIEMASRSGSGGPLSPWECNVCKASINGDKARHMCTQCDATLCSDCHADYVKAHAADGEVEDGNRVKGLKLLHQMETRAYAFRCVAHALREQAGLFIKTIGIFKYFGHYDEFVKPFLTEYEEWTTTYNSSQEFAEILTPGWDFLKVVEVASRWKVDDPDDVVLELLTKVEKSLRSHYEQHSIDKELEYFFCDGHAYIEVPVLADMPDSEKECFETDGRLKDTYLCDMQRRYEESERLASVTSTHLPVGQTFVAAAGKRPYFVEDEEVYHRRLVRNFGRDLRARYLNGLDFTCRTSSMVERIMKGLRRSDITFVPRLPLETDELLLESMSYEMSWQFVQVFLFGYVSTSLTDLFIREQQDPAPEEEAMITLSINDAWSELLRGEPQIEDEFLVGLPDEIREDLITFAWRAKDFENMPIATLKYPLRRNGGLEAARDETWDALTVLRPWCGAIEAFCSSKETRENAPFRVWDFYGNPVLARLVGKARRGTRSYERI</sequence>
<organism evidence="1 2">
    <name type="scientific">Cercophora newfieldiana</name>
    <dbReference type="NCBI Taxonomy" id="92897"/>
    <lineage>
        <taxon>Eukaryota</taxon>
        <taxon>Fungi</taxon>
        <taxon>Dikarya</taxon>
        <taxon>Ascomycota</taxon>
        <taxon>Pezizomycotina</taxon>
        <taxon>Sordariomycetes</taxon>
        <taxon>Sordariomycetidae</taxon>
        <taxon>Sordariales</taxon>
        <taxon>Lasiosphaeriaceae</taxon>
        <taxon>Cercophora</taxon>
    </lineage>
</organism>